<evidence type="ECO:0000313" key="2">
    <source>
        <dbReference type="EMBL" id="JAD47035.1"/>
    </source>
</evidence>
<evidence type="ECO:0000256" key="1">
    <source>
        <dbReference type="SAM" id="MobiDB-lite"/>
    </source>
</evidence>
<feature type="region of interest" description="Disordered" evidence="1">
    <location>
        <begin position="1"/>
        <end position="20"/>
    </location>
</feature>
<dbReference type="EMBL" id="GBRH01250860">
    <property type="protein sequence ID" value="JAD47035.1"/>
    <property type="molecule type" value="Transcribed_RNA"/>
</dbReference>
<proteinExistence type="predicted"/>
<reference evidence="2" key="2">
    <citation type="journal article" date="2015" name="Data Brief">
        <title>Shoot transcriptome of the giant reed, Arundo donax.</title>
        <authorList>
            <person name="Barrero R.A."/>
            <person name="Guerrero F.D."/>
            <person name="Moolhuijzen P."/>
            <person name="Goolsby J.A."/>
            <person name="Tidwell J."/>
            <person name="Bellgard S.E."/>
            <person name="Bellgard M.I."/>
        </authorList>
    </citation>
    <scope>NUCLEOTIDE SEQUENCE</scope>
    <source>
        <tissue evidence="2">Shoot tissue taken approximately 20 cm above the soil surface</tissue>
    </source>
</reference>
<protein>
    <submittedName>
        <fullName evidence="2">Uncharacterized protein</fullName>
    </submittedName>
</protein>
<reference evidence="2" key="1">
    <citation type="submission" date="2014-09" db="EMBL/GenBank/DDBJ databases">
        <authorList>
            <person name="Magalhaes I.L.F."/>
            <person name="Oliveira U."/>
            <person name="Santos F.R."/>
            <person name="Vidigal T.H.D.A."/>
            <person name="Brescovit A.D."/>
            <person name="Santos A.J."/>
        </authorList>
    </citation>
    <scope>NUCLEOTIDE SEQUENCE</scope>
    <source>
        <tissue evidence="2">Shoot tissue taken approximately 20 cm above the soil surface</tissue>
    </source>
</reference>
<organism evidence="2">
    <name type="scientific">Arundo donax</name>
    <name type="common">Giant reed</name>
    <name type="synonym">Donax arundinaceus</name>
    <dbReference type="NCBI Taxonomy" id="35708"/>
    <lineage>
        <taxon>Eukaryota</taxon>
        <taxon>Viridiplantae</taxon>
        <taxon>Streptophyta</taxon>
        <taxon>Embryophyta</taxon>
        <taxon>Tracheophyta</taxon>
        <taxon>Spermatophyta</taxon>
        <taxon>Magnoliopsida</taxon>
        <taxon>Liliopsida</taxon>
        <taxon>Poales</taxon>
        <taxon>Poaceae</taxon>
        <taxon>PACMAD clade</taxon>
        <taxon>Arundinoideae</taxon>
        <taxon>Arundineae</taxon>
        <taxon>Arundo</taxon>
    </lineage>
</organism>
<name>A0A0A9ADH5_ARUDO</name>
<sequence length="20" mass="2109">MSDPSGKRSIATMSIEEGNV</sequence>
<accession>A0A0A9ADH5</accession>
<dbReference type="AlphaFoldDB" id="A0A0A9ADH5"/>